<keyword evidence="2" id="KW-0732">Signal</keyword>
<comment type="caution">
    <text evidence="3">The sequence shown here is derived from an EMBL/GenBank/DDBJ whole genome shotgun (WGS) entry which is preliminary data.</text>
</comment>
<dbReference type="OrthoDB" id="7381954at2759"/>
<feature type="signal peptide" evidence="2">
    <location>
        <begin position="1"/>
        <end position="19"/>
    </location>
</feature>
<dbReference type="EMBL" id="CADEBC010000477">
    <property type="protein sequence ID" value="CAB3232448.1"/>
    <property type="molecule type" value="Genomic_DNA"/>
</dbReference>
<name>A0A8S0ZI18_ARCPL</name>
<organism evidence="3 4">
    <name type="scientific">Arctia plantaginis</name>
    <name type="common">Wood tiger moth</name>
    <name type="synonym">Phalaena plantaginis</name>
    <dbReference type="NCBI Taxonomy" id="874455"/>
    <lineage>
        <taxon>Eukaryota</taxon>
        <taxon>Metazoa</taxon>
        <taxon>Ecdysozoa</taxon>
        <taxon>Arthropoda</taxon>
        <taxon>Hexapoda</taxon>
        <taxon>Insecta</taxon>
        <taxon>Pterygota</taxon>
        <taxon>Neoptera</taxon>
        <taxon>Endopterygota</taxon>
        <taxon>Lepidoptera</taxon>
        <taxon>Glossata</taxon>
        <taxon>Ditrysia</taxon>
        <taxon>Noctuoidea</taxon>
        <taxon>Erebidae</taxon>
        <taxon>Arctiinae</taxon>
        <taxon>Arctia</taxon>
    </lineage>
</organism>
<dbReference type="Proteomes" id="UP000494106">
    <property type="component" value="Unassembled WGS sequence"/>
</dbReference>
<gene>
    <name evidence="3" type="ORF">APLA_LOCUS4867</name>
</gene>
<dbReference type="AlphaFoldDB" id="A0A8S0ZI18"/>
<proteinExistence type="predicted"/>
<evidence type="ECO:0000313" key="4">
    <source>
        <dbReference type="Proteomes" id="UP000494106"/>
    </source>
</evidence>
<protein>
    <submittedName>
        <fullName evidence="3">Uncharacterized protein</fullName>
    </submittedName>
</protein>
<evidence type="ECO:0000256" key="2">
    <source>
        <dbReference type="SAM" id="SignalP"/>
    </source>
</evidence>
<evidence type="ECO:0000256" key="1">
    <source>
        <dbReference type="SAM" id="MobiDB-lite"/>
    </source>
</evidence>
<evidence type="ECO:0000313" key="3">
    <source>
        <dbReference type="EMBL" id="CAB3232448.1"/>
    </source>
</evidence>
<reference evidence="3 4" key="1">
    <citation type="submission" date="2020-04" db="EMBL/GenBank/DDBJ databases">
        <authorList>
            <person name="Wallbank WR R."/>
            <person name="Pardo Diaz C."/>
            <person name="Kozak K."/>
            <person name="Martin S."/>
            <person name="Jiggins C."/>
            <person name="Moest M."/>
            <person name="Warren A I."/>
            <person name="Byers J.R.P. K."/>
            <person name="Montejo-Kovacevich G."/>
            <person name="Yen C E."/>
        </authorList>
    </citation>
    <scope>NUCLEOTIDE SEQUENCE [LARGE SCALE GENOMIC DNA]</scope>
</reference>
<keyword evidence="4" id="KW-1185">Reference proteome</keyword>
<feature type="region of interest" description="Disordered" evidence="1">
    <location>
        <begin position="46"/>
        <end position="66"/>
    </location>
</feature>
<accession>A0A8S0ZI18</accession>
<feature type="chain" id="PRO_5035828245" evidence="2">
    <location>
        <begin position="20"/>
        <end position="104"/>
    </location>
</feature>
<sequence length="104" mass="11630">MKTYFVIFILFTVVYNCLASNEYKNETDPSGNDDKVIVLTPNFDNNKPLNESLDENKENVNSDNTETTPDPILCKICSPTVNLKGDECPKGYSRADDGTCQLEV</sequence>